<dbReference type="PANTHER" id="PTHR34987:SF6">
    <property type="entry name" value="ALPHA-L-RHAMNOSIDASE SIX-HAIRPIN GLYCOSIDASE DOMAIN-CONTAINING PROTEIN"/>
    <property type="match status" value="1"/>
</dbReference>
<dbReference type="AlphaFoldDB" id="A0A1V8SQK9"/>
<evidence type="ECO:0000313" key="5">
    <source>
        <dbReference type="Proteomes" id="UP000192596"/>
    </source>
</evidence>
<organism evidence="4 5">
    <name type="scientific">Cryoendolithus antarcticus</name>
    <dbReference type="NCBI Taxonomy" id="1507870"/>
    <lineage>
        <taxon>Eukaryota</taxon>
        <taxon>Fungi</taxon>
        <taxon>Dikarya</taxon>
        <taxon>Ascomycota</taxon>
        <taxon>Pezizomycotina</taxon>
        <taxon>Dothideomycetes</taxon>
        <taxon>Dothideomycetidae</taxon>
        <taxon>Cladosporiales</taxon>
        <taxon>Cladosporiaceae</taxon>
        <taxon>Cryoendolithus</taxon>
    </lineage>
</organism>
<dbReference type="InterPro" id="IPR008928">
    <property type="entry name" value="6-hairpin_glycosidase_sf"/>
</dbReference>
<dbReference type="PANTHER" id="PTHR34987">
    <property type="entry name" value="C, PUTATIVE (AFU_ORTHOLOGUE AFUA_3G02880)-RELATED"/>
    <property type="match status" value="1"/>
</dbReference>
<dbReference type="Gene3D" id="1.50.10.10">
    <property type="match status" value="1"/>
</dbReference>
<keyword evidence="5" id="KW-1185">Reference proteome</keyword>
<dbReference type="GO" id="GO:0003824">
    <property type="term" value="F:catalytic activity"/>
    <property type="evidence" value="ECO:0007669"/>
    <property type="project" value="UniProtKB-ARBA"/>
</dbReference>
<keyword evidence="1" id="KW-0472">Membrane</keyword>
<keyword evidence="1" id="KW-0812">Transmembrane</keyword>
<dbReference type="GO" id="GO:0005975">
    <property type="term" value="P:carbohydrate metabolic process"/>
    <property type="evidence" value="ECO:0007669"/>
    <property type="project" value="InterPro"/>
</dbReference>
<keyword evidence="2" id="KW-0732">Signal</keyword>
<dbReference type="Gene3D" id="2.60.420.10">
    <property type="entry name" value="Maltose phosphorylase, domain 3"/>
    <property type="match status" value="1"/>
</dbReference>
<dbReference type="InParanoid" id="A0A1V8SQK9"/>
<dbReference type="InterPro" id="IPR012341">
    <property type="entry name" value="6hp_glycosidase-like_sf"/>
</dbReference>
<dbReference type="InterPro" id="IPR035396">
    <property type="entry name" value="Bac_rhamnosid6H"/>
</dbReference>
<evidence type="ECO:0000259" key="3">
    <source>
        <dbReference type="Pfam" id="PF17389"/>
    </source>
</evidence>
<evidence type="ECO:0000256" key="2">
    <source>
        <dbReference type="SAM" id="SignalP"/>
    </source>
</evidence>
<dbReference type="STRING" id="1507870.A0A1V8SQK9"/>
<dbReference type="Proteomes" id="UP000192596">
    <property type="component" value="Unassembled WGS sequence"/>
</dbReference>
<feature type="signal peptide" evidence="2">
    <location>
        <begin position="1"/>
        <end position="16"/>
    </location>
</feature>
<evidence type="ECO:0000313" key="4">
    <source>
        <dbReference type="EMBL" id="OQO01271.1"/>
    </source>
</evidence>
<feature type="chain" id="PRO_5013071196" description="Alpha-L-rhamnosidase six-hairpin glycosidase domain-containing protein" evidence="2">
    <location>
        <begin position="17"/>
        <end position="703"/>
    </location>
</feature>
<dbReference type="EMBL" id="NAJO01000031">
    <property type="protein sequence ID" value="OQO01271.1"/>
    <property type="molecule type" value="Genomic_DNA"/>
</dbReference>
<dbReference type="OrthoDB" id="10036721at2759"/>
<gene>
    <name evidence="4" type="ORF">B0A48_12824</name>
</gene>
<accession>A0A1V8SQK9</accession>
<protein>
    <recommendedName>
        <fullName evidence="3">Alpha-L-rhamnosidase six-hairpin glycosidase domain-containing protein</fullName>
    </recommendedName>
</protein>
<name>A0A1V8SQK9_9PEZI</name>
<dbReference type="Pfam" id="PF17389">
    <property type="entry name" value="Bac_rhamnosid6H"/>
    <property type="match status" value="1"/>
</dbReference>
<feature type="transmembrane region" description="Helical" evidence="1">
    <location>
        <begin position="679"/>
        <end position="702"/>
    </location>
</feature>
<feature type="domain" description="Alpha-L-rhamnosidase six-hairpin glycosidase" evidence="3">
    <location>
        <begin position="234"/>
        <end position="457"/>
    </location>
</feature>
<keyword evidence="1" id="KW-1133">Transmembrane helix</keyword>
<dbReference type="SUPFAM" id="SSF48208">
    <property type="entry name" value="Six-hairpin glycosidases"/>
    <property type="match status" value="1"/>
</dbReference>
<comment type="caution">
    <text evidence="4">The sequence shown here is derived from an EMBL/GenBank/DDBJ whole genome shotgun (WGS) entry which is preliminary data.</text>
</comment>
<proteinExistence type="predicted"/>
<evidence type="ECO:0000256" key="1">
    <source>
        <dbReference type="SAM" id="Phobius"/>
    </source>
</evidence>
<sequence>MVLLKTSLLFAGVATARYEQYILAPSSRTLHPATVNQINGTVNGADSLTGDAVGSATFDGVSAVTYDFGKNIAGLVSLQVGNVDDDQFIGLTYTESSLWISHLSSDATEDSGMDEPVWFQPQGAGNVSVGREHERGGFRYLTLVHNTTGSITIEQITVHFTPLPNFAEDQLNNYTGYFHCNDELLNRIWYAGAYTNQMCTIDPHHGNSLVYPSLNSSVGNDAAGLVHWYNNYTIANASSVLTDGAKRDRLVWPGDMAIAVPTIVVSYYDLVSVRDSLDSLYKLQNTSTGQMPYAGTPFNERGIFSFTYHLYSLIAVADYYLYSADLSYAADKWEQYKFALKYSLSTIDDSGMMNVTSSADWLRFGMGGHNIEANAILYYTINQAISLGQSLNEEQSVLDSWTTTAAGIKSAANTLLWNATAGLYKDNETTTLFPQDGNTWAIFANLTDSSEKNVAISNGLAARWTPYGAPAVEADNAVSPFISSFELQAHFLAGNASAALALTRLQWGFMMNDPRMTNSTFIEGYQADGVLHYAPYKNDPRISHAHGWATGPTSSLTFYVAGIHLLTSGGETWEITPSLADLTFVDAGFSTNVGSFASQVNASTDGSITGFTFTAPEGTTGRASLPGVSGSLVSGNGTSVALVGGEVSELSGGTWTLKLSANGTSGGNGTSATSTPVPYTGTGVAVTCSTVLALVTVVCALML</sequence>
<reference evidence="5" key="1">
    <citation type="submission" date="2017-03" db="EMBL/GenBank/DDBJ databases">
        <title>Genomes of endolithic fungi from Antarctica.</title>
        <authorList>
            <person name="Coleine C."/>
            <person name="Masonjones S."/>
            <person name="Stajich J.E."/>
        </authorList>
    </citation>
    <scope>NUCLEOTIDE SEQUENCE [LARGE SCALE GENOMIC DNA]</scope>
    <source>
        <strain evidence="5">CCFEE 5527</strain>
    </source>
</reference>